<feature type="region of interest" description="Disordered" evidence="1">
    <location>
        <begin position="1"/>
        <end position="95"/>
    </location>
</feature>
<evidence type="ECO:0000313" key="2">
    <source>
        <dbReference type="EMBL" id="KAJ8385228.1"/>
    </source>
</evidence>
<comment type="caution">
    <text evidence="2">The sequence shown here is derived from an EMBL/GenBank/DDBJ whole genome shotgun (WGS) entry which is preliminary data.</text>
</comment>
<protein>
    <submittedName>
        <fullName evidence="2">Uncharacterized protein</fullName>
    </submittedName>
</protein>
<accession>A0AAD7W6J4</accession>
<dbReference type="Proteomes" id="UP001221898">
    <property type="component" value="Unassembled WGS sequence"/>
</dbReference>
<dbReference type="AlphaFoldDB" id="A0AAD7W6J4"/>
<organism evidence="2 3">
    <name type="scientific">Aldrovandia affinis</name>
    <dbReference type="NCBI Taxonomy" id="143900"/>
    <lineage>
        <taxon>Eukaryota</taxon>
        <taxon>Metazoa</taxon>
        <taxon>Chordata</taxon>
        <taxon>Craniata</taxon>
        <taxon>Vertebrata</taxon>
        <taxon>Euteleostomi</taxon>
        <taxon>Actinopterygii</taxon>
        <taxon>Neopterygii</taxon>
        <taxon>Teleostei</taxon>
        <taxon>Notacanthiformes</taxon>
        <taxon>Halosauridae</taxon>
        <taxon>Aldrovandia</taxon>
    </lineage>
</organism>
<evidence type="ECO:0000256" key="1">
    <source>
        <dbReference type="SAM" id="MobiDB-lite"/>
    </source>
</evidence>
<reference evidence="2" key="1">
    <citation type="journal article" date="2023" name="Science">
        <title>Genome structures resolve the early diversification of teleost fishes.</title>
        <authorList>
            <person name="Parey E."/>
            <person name="Louis A."/>
            <person name="Montfort J."/>
            <person name="Bouchez O."/>
            <person name="Roques C."/>
            <person name="Iampietro C."/>
            <person name="Lluch J."/>
            <person name="Castinel A."/>
            <person name="Donnadieu C."/>
            <person name="Desvignes T."/>
            <person name="Floi Bucao C."/>
            <person name="Jouanno E."/>
            <person name="Wen M."/>
            <person name="Mejri S."/>
            <person name="Dirks R."/>
            <person name="Jansen H."/>
            <person name="Henkel C."/>
            <person name="Chen W.J."/>
            <person name="Zahm M."/>
            <person name="Cabau C."/>
            <person name="Klopp C."/>
            <person name="Thompson A.W."/>
            <person name="Robinson-Rechavi M."/>
            <person name="Braasch I."/>
            <person name="Lecointre G."/>
            <person name="Bobe J."/>
            <person name="Postlethwait J.H."/>
            <person name="Berthelot C."/>
            <person name="Roest Crollius H."/>
            <person name="Guiguen Y."/>
        </authorList>
    </citation>
    <scope>NUCLEOTIDE SEQUENCE</scope>
    <source>
        <strain evidence="2">NC1722</strain>
    </source>
</reference>
<proteinExistence type="predicted"/>
<name>A0AAD7W6J4_9TELE</name>
<gene>
    <name evidence="2" type="ORF">AAFF_G00191050</name>
</gene>
<dbReference type="EMBL" id="JAINUG010000255">
    <property type="protein sequence ID" value="KAJ8385228.1"/>
    <property type="molecule type" value="Genomic_DNA"/>
</dbReference>
<feature type="compositionally biased region" description="Basic and acidic residues" evidence="1">
    <location>
        <begin position="33"/>
        <end position="46"/>
    </location>
</feature>
<evidence type="ECO:0000313" key="3">
    <source>
        <dbReference type="Proteomes" id="UP001221898"/>
    </source>
</evidence>
<keyword evidence="3" id="KW-1185">Reference proteome</keyword>
<sequence>MALFEGPGLLRGICPGTSGSRPLPAPSSWRPDSVARKKSASERRGGADGPAACAARPCRVGTGPRSLEAHPEWIPGNDSAGRGAGKSCKGRATDS</sequence>